<feature type="region of interest" description="Disordered" evidence="1">
    <location>
        <begin position="58"/>
        <end position="92"/>
    </location>
</feature>
<sequence>MTEDLTRINANRLQKVQDVETVALAWTILGEILAKDHNGVVTKINNDEDIHQVNTRLGRSNQGTWMRGRGGDNIASARSKAHHPRRGGNVGRARMRFRKTWRGAQPDPCVDGALKTYTRPSQPMNGDTHESNTVSSEAGSVSGDVTTP</sequence>
<keyword evidence="3" id="KW-1185">Reference proteome</keyword>
<feature type="compositionally biased region" description="Polar residues" evidence="1">
    <location>
        <begin position="118"/>
        <end position="148"/>
    </location>
</feature>
<comment type="caution">
    <text evidence="2">The sequence shown here is derived from an EMBL/GenBank/DDBJ whole genome shotgun (WGS) entry which is preliminary data.</text>
</comment>
<proteinExistence type="predicted"/>
<evidence type="ECO:0000313" key="2">
    <source>
        <dbReference type="EMBL" id="GFR58168.1"/>
    </source>
</evidence>
<protein>
    <submittedName>
        <fullName evidence="2">Uncharacterized protein</fullName>
    </submittedName>
</protein>
<feature type="region of interest" description="Disordered" evidence="1">
    <location>
        <begin position="115"/>
        <end position="148"/>
    </location>
</feature>
<evidence type="ECO:0000256" key="1">
    <source>
        <dbReference type="SAM" id="MobiDB-lite"/>
    </source>
</evidence>
<evidence type="ECO:0000313" key="3">
    <source>
        <dbReference type="Proteomes" id="UP000762676"/>
    </source>
</evidence>
<dbReference type="AlphaFoldDB" id="A0AAV4EB52"/>
<dbReference type="Proteomes" id="UP000762676">
    <property type="component" value="Unassembled WGS sequence"/>
</dbReference>
<dbReference type="EMBL" id="BMAT01003592">
    <property type="protein sequence ID" value="GFR58168.1"/>
    <property type="molecule type" value="Genomic_DNA"/>
</dbReference>
<gene>
    <name evidence="2" type="ORF">ElyMa_001761600</name>
</gene>
<organism evidence="2 3">
    <name type="scientific">Elysia marginata</name>
    <dbReference type="NCBI Taxonomy" id="1093978"/>
    <lineage>
        <taxon>Eukaryota</taxon>
        <taxon>Metazoa</taxon>
        <taxon>Spiralia</taxon>
        <taxon>Lophotrochozoa</taxon>
        <taxon>Mollusca</taxon>
        <taxon>Gastropoda</taxon>
        <taxon>Heterobranchia</taxon>
        <taxon>Euthyneura</taxon>
        <taxon>Panpulmonata</taxon>
        <taxon>Sacoglossa</taxon>
        <taxon>Placobranchoidea</taxon>
        <taxon>Plakobranchidae</taxon>
        <taxon>Elysia</taxon>
    </lineage>
</organism>
<reference evidence="2 3" key="1">
    <citation type="journal article" date="2021" name="Elife">
        <title>Chloroplast acquisition without the gene transfer in kleptoplastic sea slugs, Plakobranchus ocellatus.</title>
        <authorList>
            <person name="Maeda T."/>
            <person name="Takahashi S."/>
            <person name="Yoshida T."/>
            <person name="Shimamura S."/>
            <person name="Takaki Y."/>
            <person name="Nagai Y."/>
            <person name="Toyoda A."/>
            <person name="Suzuki Y."/>
            <person name="Arimoto A."/>
            <person name="Ishii H."/>
            <person name="Satoh N."/>
            <person name="Nishiyama T."/>
            <person name="Hasebe M."/>
            <person name="Maruyama T."/>
            <person name="Minagawa J."/>
            <person name="Obokata J."/>
            <person name="Shigenobu S."/>
        </authorList>
    </citation>
    <scope>NUCLEOTIDE SEQUENCE [LARGE SCALE GENOMIC DNA]</scope>
</reference>
<name>A0AAV4EB52_9GAST</name>
<accession>A0AAV4EB52</accession>